<reference evidence="4" key="1">
    <citation type="submission" date="2014-02" db="EMBL/GenBank/DDBJ databases">
        <title>Streptomyces sp. WT6 mevalonate pathway gene cluster, complete sequence.</title>
        <authorList>
            <person name="Wang T."/>
            <person name="Qin Z."/>
        </authorList>
    </citation>
    <scope>NUCLEOTIDE SEQUENCE</scope>
    <source>
        <strain evidence="4">WT6</strain>
    </source>
</reference>
<feature type="domain" description="FAD-binding" evidence="3">
    <location>
        <begin position="2"/>
        <end position="358"/>
    </location>
</feature>
<sequence length="580" mass="62773">MGSGPAGSTAALALASLGIPHLVITKHRHTANSPRAHIINQRTLDVLRDLGIDEEVHAKGVPLSTVCDAVYCTSLSGAELGRVRTWGSHPDHVADYLTAGRTHGVDLPQHLLEPLLLSRAAALGSHVRFDCAYTGLIQKSDGVEVQALDRLSGTPLNIRARYVIGADGARSRVAEDIGLPYEGHMNLAGSISIVFHADLTRLVAHRPGVLYWVLRPGADIGGIGLGLVRMVRPWNEWLAVWGYDITQTPPRLDDETARGLVHDLLGDDTIPVTIRSTASWGNNAQYATRYRNGRVFCAGDAVHRHPPSNGLGANTAIQDAFNLAWKLAYVVRGQAGEELLDTYDAERVPVGQQVTRRANQSIEETSLVFQALGLQGSLTQAEFDARIAAWRSSGPDGLAARRELRAALRLKEYEFAAHGVEMGQVYRSTAVLGDHTPPPKPSRDPELFPQPTTWPGARLPHAWLTDRQGCRVGIHDLTGHGGFTLLTGVAGDPWVEAGATVADRLGIDLTTHIIGPGQNYQDSYGDWAERNEIPEAGCVLVRPDGHVGWRCHTLPDTPQADLELALTSILHRPARRSGQA</sequence>
<proteinExistence type="predicted"/>
<evidence type="ECO:0000256" key="2">
    <source>
        <dbReference type="ARBA" id="ARBA00022827"/>
    </source>
</evidence>
<dbReference type="PRINTS" id="PR00420">
    <property type="entry name" value="RNGMNOXGNASE"/>
</dbReference>
<organism evidence="4">
    <name type="scientific">Streptomyces sp. WT6</name>
    <dbReference type="NCBI Taxonomy" id="1486372"/>
    <lineage>
        <taxon>Bacteria</taxon>
        <taxon>Bacillati</taxon>
        <taxon>Actinomycetota</taxon>
        <taxon>Actinomycetes</taxon>
        <taxon>Kitasatosporales</taxon>
        <taxon>Streptomycetaceae</taxon>
        <taxon>Streptomyces</taxon>
    </lineage>
</organism>
<dbReference type="InterPro" id="IPR002938">
    <property type="entry name" value="FAD-bd"/>
</dbReference>
<dbReference type="SUPFAM" id="SSF51905">
    <property type="entry name" value="FAD/NAD(P)-binding domain"/>
    <property type="match status" value="1"/>
</dbReference>
<dbReference type="PANTHER" id="PTHR43004">
    <property type="entry name" value="TRK SYSTEM POTASSIUM UPTAKE PROTEIN"/>
    <property type="match status" value="1"/>
</dbReference>
<dbReference type="Pfam" id="PF01494">
    <property type="entry name" value="FAD_binding_3"/>
    <property type="match status" value="1"/>
</dbReference>
<protein>
    <recommendedName>
        <fullName evidence="3">FAD-binding domain-containing protein</fullName>
    </recommendedName>
</protein>
<dbReference type="AlphaFoldDB" id="A0A023PZR1"/>
<keyword evidence="2" id="KW-0274">FAD</keyword>
<dbReference type="Pfam" id="PF21274">
    <property type="entry name" value="Rng_hyd_C"/>
    <property type="match status" value="1"/>
</dbReference>
<dbReference type="Gene3D" id="3.30.9.10">
    <property type="entry name" value="D-Amino Acid Oxidase, subunit A, domain 2"/>
    <property type="match status" value="1"/>
</dbReference>
<evidence type="ECO:0000259" key="3">
    <source>
        <dbReference type="Pfam" id="PF01494"/>
    </source>
</evidence>
<accession>A0A023PZR1</accession>
<dbReference type="Gene3D" id="3.50.50.60">
    <property type="entry name" value="FAD/NAD(P)-binding domain"/>
    <property type="match status" value="1"/>
</dbReference>
<evidence type="ECO:0000313" key="4">
    <source>
        <dbReference type="EMBL" id="AHX39416.1"/>
    </source>
</evidence>
<dbReference type="GO" id="GO:0071949">
    <property type="term" value="F:FAD binding"/>
    <property type="evidence" value="ECO:0007669"/>
    <property type="project" value="InterPro"/>
</dbReference>
<evidence type="ECO:0000256" key="1">
    <source>
        <dbReference type="ARBA" id="ARBA00022630"/>
    </source>
</evidence>
<dbReference type="InterPro" id="IPR036188">
    <property type="entry name" value="FAD/NAD-bd_sf"/>
</dbReference>
<gene>
    <name evidence="4" type="ORF">Wt4.39c</name>
</gene>
<dbReference type="PANTHER" id="PTHR43004:SF8">
    <property type="entry name" value="FAD-BINDING DOMAIN-CONTAINING PROTEIN-RELATED"/>
    <property type="match status" value="1"/>
</dbReference>
<dbReference type="EMBL" id="KJ411867">
    <property type="protein sequence ID" value="AHX39416.1"/>
    <property type="molecule type" value="Genomic_DNA"/>
</dbReference>
<name>A0A023PZR1_9ACTN</name>
<keyword evidence="1" id="KW-0285">Flavoprotein</keyword>
<dbReference type="InterPro" id="IPR050641">
    <property type="entry name" value="RIFMO-like"/>
</dbReference>
<dbReference type="Gene3D" id="3.40.30.120">
    <property type="match status" value="1"/>
</dbReference>
<dbReference type="GO" id="GO:0016709">
    <property type="term" value="F:oxidoreductase activity, acting on paired donors, with incorporation or reduction of molecular oxygen, NAD(P)H as one donor, and incorporation of one atom of oxygen"/>
    <property type="evidence" value="ECO:0007669"/>
    <property type="project" value="UniProtKB-ARBA"/>
</dbReference>